<accession>A0A1D3D803</accession>
<evidence type="ECO:0000313" key="3">
    <source>
        <dbReference type="Proteomes" id="UP000095192"/>
    </source>
</evidence>
<dbReference type="VEuPathDB" id="ToxoDB:cyc_00344"/>
<dbReference type="Proteomes" id="UP000095192">
    <property type="component" value="Unassembled WGS sequence"/>
</dbReference>
<name>A0A1D3D803_9EIME</name>
<dbReference type="AlphaFoldDB" id="A0A1D3D803"/>
<keyword evidence="3" id="KW-1185">Reference proteome</keyword>
<gene>
    <name evidence="2" type="ORF">cyc_00344</name>
</gene>
<organism evidence="2 3">
    <name type="scientific">Cyclospora cayetanensis</name>
    <dbReference type="NCBI Taxonomy" id="88456"/>
    <lineage>
        <taxon>Eukaryota</taxon>
        <taxon>Sar</taxon>
        <taxon>Alveolata</taxon>
        <taxon>Apicomplexa</taxon>
        <taxon>Conoidasida</taxon>
        <taxon>Coccidia</taxon>
        <taxon>Eucoccidiorida</taxon>
        <taxon>Eimeriorina</taxon>
        <taxon>Eimeriidae</taxon>
        <taxon>Cyclospora</taxon>
    </lineage>
</organism>
<dbReference type="InParanoid" id="A0A1D3D803"/>
<evidence type="ECO:0000256" key="1">
    <source>
        <dbReference type="SAM" id="MobiDB-lite"/>
    </source>
</evidence>
<proteinExistence type="predicted"/>
<dbReference type="EMBL" id="JROU02000344">
    <property type="protein sequence ID" value="OEH79586.1"/>
    <property type="molecule type" value="Genomic_DNA"/>
</dbReference>
<evidence type="ECO:0000313" key="2">
    <source>
        <dbReference type="EMBL" id="OEH79586.1"/>
    </source>
</evidence>
<protein>
    <submittedName>
        <fullName evidence="2">Uncharacterized protein</fullName>
    </submittedName>
</protein>
<feature type="region of interest" description="Disordered" evidence="1">
    <location>
        <begin position="29"/>
        <end position="72"/>
    </location>
</feature>
<comment type="caution">
    <text evidence="2">The sequence shown here is derived from an EMBL/GenBank/DDBJ whole genome shotgun (WGS) entry which is preliminary data.</text>
</comment>
<sequence>MSHQQSSQCRTECESKHDALYDACEGTLQSQGCSNGHGRGGETPSGDSRKHSSGKLMTLATSVSGSRSRKGSLPLDECLTQSFSRWTKMGEQWSSAQDSTQFSRSGRASMGSLQMAGEAKHLAHQAAGEGRWMGLLKKEEEEEACMECARRLGACGRAAAQVRAEVGWNDVGRLRI</sequence>
<reference evidence="2 3" key="1">
    <citation type="journal article" date="2016" name="BMC Genomics">
        <title>Comparative genomics reveals Cyclospora cayetanensis possesses coccidia-like metabolism and invasion components but unique surface antigens.</title>
        <authorList>
            <person name="Liu S."/>
            <person name="Wang L."/>
            <person name="Zheng H."/>
            <person name="Xu Z."/>
            <person name="Roellig D.M."/>
            <person name="Li N."/>
            <person name="Frace M.A."/>
            <person name="Tang K."/>
            <person name="Arrowood M.J."/>
            <person name="Moss D.M."/>
            <person name="Zhang L."/>
            <person name="Feng Y."/>
            <person name="Xiao L."/>
        </authorList>
    </citation>
    <scope>NUCLEOTIDE SEQUENCE [LARGE SCALE GENOMIC DNA]</scope>
    <source>
        <strain evidence="2 3">CHN_HEN01</strain>
    </source>
</reference>